<dbReference type="PANTHER" id="PTHR37477:SF1">
    <property type="entry name" value="COBALT-PRECORRIN-5A HYDROLASE"/>
    <property type="match status" value="1"/>
</dbReference>
<evidence type="ECO:0000313" key="5">
    <source>
        <dbReference type="Proteomes" id="UP000036923"/>
    </source>
</evidence>
<evidence type="ECO:0000313" key="4">
    <source>
        <dbReference type="EMBL" id="KNY28009.1"/>
    </source>
</evidence>
<dbReference type="PANTHER" id="PTHR37477">
    <property type="entry name" value="COBALT-PRECORRIN-5A HYDROLASE"/>
    <property type="match status" value="1"/>
</dbReference>
<dbReference type="SUPFAM" id="SSF159672">
    <property type="entry name" value="CbiG N-terminal domain-like"/>
    <property type="match status" value="1"/>
</dbReference>
<evidence type="ECO:0000259" key="2">
    <source>
        <dbReference type="Pfam" id="PF11760"/>
    </source>
</evidence>
<accession>A0A0L6JQE4</accession>
<dbReference type="eggNOG" id="COG2073">
    <property type="taxonomic scope" value="Bacteria"/>
</dbReference>
<dbReference type="InterPro" id="IPR021745">
    <property type="entry name" value="CbiG_mid"/>
</dbReference>
<dbReference type="SUPFAM" id="SSF159664">
    <property type="entry name" value="CobE/GbiG C-terminal domain-like"/>
    <property type="match status" value="1"/>
</dbReference>
<dbReference type="Proteomes" id="UP000036923">
    <property type="component" value="Unassembled WGS sequence"/>
</dbReference>
<dbReference type="RefSeq" id="WP_036939063.1">
    <property type="nucleotide sequence ID" value="NZ_JQKC01000008.1"/>
</dbReference>
<comment type="caution">
    <text evidence="4">The sequence shown here is derived from an EMBL/GenBank/DDBJ whole genome shotgun (WGS) entry which is preliminary data.</text>
</comment>
<dbReference type="OrthoDB" id="9781023at2"/>
<protein>
    <submittedName>
        <fullName evidence="4">Cobalamin synthesis G domain-containing protein</fullName>
    </submittedName>
</protein>
<dbReference type="Pfam" id="PF01890">
    <property type="entry name" value="CbiG_C"/>
    <property type="match status" value="1"/>
</dbReference>
<feature type="domain" description="Cobalamin synthesis G N-terminal" evidence="2">
    <location>
        <begin position="60"/>
        <end position="140"/>
    </location>
</feature>
<feature type="domain" description="Cobalamin biosynthesis central region" evidence="3">
    <location>
        <begin position="145"/>
        <end position="231"/>
    </location>
</feature>
<sequence>MKIAIMAITKNGSELAMKTAESICKASDTEVVLYIKDSFMYKNSNVSFNVNPLKVPIYELVKDIFEIFDALVFVMASGIAVRTIAPLIKSKTTDPAVLVMDEQGRFVISLLSGHIGGGNSLTSEIAGLIGAVPVITTATDINGVISFDVFAGSNNLVIENMDNLKYISSELVNGNKVGLFSECTLRGNIPSEVVYLKDLSSKKVDNIKAMVVLSNRTDLFTKECKVLYLRPKNLVIGLGCKRGITKERVIEAVENALATKRKSIESVKCIATIDLKADEKGLLEYCSEAEIELKIIPRDMVGKIEQQFKGSGFVKSKVGVSCVAEPCAYIAASKGSFIMEKTSFKGITIAIFEEKLEMKI</sequence>
<dbReference type="NCBIfam" id="NF004466">
    <property type="entry name" value="PRK05788.1-4"/>
    <property type="match status" value="1"/>
</dbReference>
<dbReference type="Pfam" id="PF11760">
    <property type="entry name" value="CbiG_N"/>
    <property type="match status" value="1"/>
</dbReference>
<evidence type="ECO:0000259" key="3">
    <source>
        <dbReference type="Pfam" id="PF11761"/>
    </source>
</evidence>
<dbReference type="AlphaFoldDB" id="A0A0L6JQE4"/>
<keyword evidence="5" id="KW-1185">Reference proteome</keyword>
<dbReference type="Gene3D" id="3.30.420.180">
    <property type="entry name" value="CobE/GbiG C-terminal domain"/>
    <property type="match status" value="1"/>
</dbReference>
<dbReference type="InterPro" id="IPR038029">
    <property type="entry name" value="GbiG_N_sf"/>
</dbReference>
<dbReference type="Gene3D" id="3.40.50.11220">
    <property type="match status" value="1"/>
</dbReference>
<dbReference type="InterPro" id="IPR002750">
    <property type="entry name" value="CobE/GbiG_C"/>
</dbReference>
<name>A0A0L6JQE4_9FIRM</name>
<gene>
    <name evidence="4" type="ORF">Bccel_3280</name>
</gene>
<organism evidence="4 5">
    <name type="scientific">Pseudobacteroides cellulosolvens ATCC 35603 = DSM 2933</name>
    <dbReference type="NCBI Taxonomy" id="398512"/>
    <lineage>
        <taxon>Bacteria</taxon>
        <taxon>Bacillati</taxon>
        <taxon>Bacillota</taxon>
        <taxon>Clostridia</taxon>
        <taxon>Eubacteriales</taxon>
        <taxon>Oscillospiraceae</taxon>
        <taxon>Pseudobacteroides</taxon>
    </lineage>
</organism>
<proteinExistence type="predicted"/>
<dbReference type="InterPro" id="IPR021744">
    <property type="entry name" value="CbiG_N"/>
</dbReference>
<dbReference type="STRING" id="398512.Bccel_3280"/>
<reference evidence="5" key="1">
    <citation type="submission" date="2015-07" db="EMBL/GenBank/DDBJ databases">
        <title>Near-Complete Genome Sequence of the Cellulolytic Bacterium Bacteroides (Pseudobacteroides) cellulosolvens ATCC 35603.</title>
        <authorList>
            <person name="Dassa B."/>
            <person name="Utturkar S.M."/>
            <person name="Klingeman D.M."/>
            <person name="Hurt R.A."/>
            <person name="Keller M."/>
            <person name="Xu J."/>
            <person name="Reddy Y.H.K."/>
            <person name="Borovok I."/>
            <person name="Grinberg I.R."/>
            <person name="Lamed R."/>
            <person name="Zhivin O."/>
            <person name="Bayer E.A."/>
            <person name="Brown S.D."/>
        </authorList>
    </citation>
    <scope>NUCLEOTIDE SEQUENCE [LARGE SCALE GENOMIC DNA]</scope>
    <source>
        <strain evidence="5">DSM 2933</strain>
    </source>
</reference>
<dbReference type="EMBL" id="LGTC01000001">
    <property type="protein sequence ID" value="KNY28009.1"/>
    <property type="molecule type" value="Genomic_DNA"/>
</dbReference>
<feature type="domain" description="CobE/GbiG C-terminal" evidence="1">
    <location>
        <begin position="234"/>
        <end position="351"/>
    </location>
</feature>
<dbReference type="Pfam" id="PF11761">
    <property type="entry name" value="CbiG_mid"/>
    <property type="match status" value="1"/>
</dbReference>
<dbReference type="PATRIC" id="fig|398512.5.peg.3438"/>
<dbReference type="InterPro" id="IPR052553">
    <property type="entry name" value="CbiG_hydrolase"/>
</dbReference>
<dbReference type="InterPro" id="IPR036518">
    <property type="entry name" value="CobE/GbiG_C_sf"/>
</dbReference>
<evidence type="ECO:0000259" key="1">
    <source>
        <dbReference type="Pfam" id="PF01890"/>
    </source>
</evidence>
<dbReference type="GO" id="GO:0009236">
    <property type="term" value="P:cobalamin biosynthetic process"/>
    <property type="evidence" value="ECO:0007669"/>
    <property type="project" value="InterPro"/>
</dbReference>